<dbReference type="Gene3D" id="3.90.1200.10">
    <property type="match status" value="1"/>
</dbReference>
<accession>A0A6I4ZV16</accession>
<dbReference type="GO" id="GO:0016740">
    <property type="term" value="F:transferase activity"/>
    <property type="evidence" value="ECO:0007669"/>
    <property type="project" value="UniProtKB-KW"/>
</dbReference>
<dbReference type="Gene3D" id="3.30.200.20">
    <property type="entry name" value="Phosphorylase Kinase, domain 1"/>
    <property type="match status" value="1"/>
</dbReference>
<organism evidence="2 3">
    <name type="scientific">Pontibacillus yanchengensis</name>
    <dbReference type="NCBI Taxonomy" id="462910"/>
    <lineage>
        <taxon>Bacteria</taxon>
        <taxon>Bacillati</taxon>
        <taxon>Bacillota</taxon>
        <taxon>Bacilli</taxon>
        <taxon>Bacillales</taxon>
        <taxon>Bacillaceae</taxon>
        <taxon>Pontibacillus</taxon>
    </lineage>
</organism>
<name>A0A6I4ZV16_9BACI</name>
<dbReference type="AlphaFoldDB" id="A0A6I4ZV16"/>
<protein>
    <submittedName>
        <fullName evidence="2">Phosphotransferase</fullName>
    </submittedName>
</protein>
<reference evidence="2 3" key="1">
    <citation type="submission" date="2019-11" db="EMBL/GenBank/DDBJ databases">
        <title>Genome sequences of 17 halophilic strains isolated from different environments.</title>
        <authorList>
            <person name="Furrow R.E."/>
        </authorList>
    </citation>
    <scope>NUCLEOTIDE SEQUENCE [LARGE SCALE GENOMIC DNA]</scope>
    <source>
        <strain evidence="2 3">22514_16_FS</strain>
    </source>
</reference>
<dbReference type="InterPro" id="IPR002575">
    <property type="entry name" value="Aminoglycoside_PTrfase"/>
</dbReference>
<evidence type="ECO:0000313" key="2">
    <source>
        <dbReference type="EMBL" id="MYL32556.1"/>
    </source>
</evidence>
<proteinExistence type="predicted"/>
<sequence>MKNIYEERLKEAYPELEIKHMEENEIGQNNDVIIINKDLIFRFPKYIEGIKKLEKETKVLDYIKDRASLSIPFAQYRAFEPNEVGKVFTGYNLIEGKPLWPSTMNSINNEEVIQKIASQLVQFLVNLHNHPIKDLEIEDQNVDDIRLSIENLYARIQSKLFPYMSLESQLEVSRNFENFLSNDKFLGFDTVLIHGDFGASNILWDPKRERVSGVIDFGETEIGDPAYDFAGLLASYGESFIKRCLSLYPEGSKVLERLNFYKSTFALQEALHGIENKDEVAFENGIRTYR</sequence>
<dbReference type="OrthoDB" id="60975at2"/>
<comment type="caution">
    <text evidence="2">The sequence shown here is derived from an EMBL/GenBank/DDBJ whole genome shotgun (WGS) entry which is preliminary data.</text>
</comment>
<dbReference type="EMBL" id="WMEQ01000002">
    <property type="protein sequence ID" value="MYL32556.1"/>
    <property type="molecule type" value="Genomic_DNA"/>
</dbReference>
<feature type="domain" description="Aminoglycoside phosphotransferase" evidence="1">
    <location>
        <begin position="23"/>
        <end position="240"/>
    </location>
</feature>
<evidence type="ECO:0000313" key="3">
    <source>
        <dbReference type="Proteomes" id="UP000468638"/>
    </source>
</evidence>
<dbReference type="InterPro" id="IPR051678">
    <property type="entry name" value="AGP_Transferase"/>
</dbReference>
<gene>
    <name evidence="2" type="ORF">GLW05_02990</name>
</gene>
<evidence type="ECO:0000259" key="1">
    <source>
        <dbReference type="Pfam" id="PF01636"/>
    </source>
</evidence>
<dbReference type="Pfam" id="PF01636">
    <property type="entry name" value="APH"/>
    <property type="match status" value="1"/>
</dbReference>
<dbReference type="Proteomes" id="UP000468638">
    <property type="component" value="Unassembled WGS sequence"/>
</dbReference>
<dbReference type="PANTHER" id="PTHR21310">
    <property type="entry name" value="AMINOGLYCOSIDE PHOSPHOTRANSFERASE-RELATED-RELATED"/>
    <property type="match status" value="1"/>
</dbReference>
<dbReference type="PANTHER" id="PTHR21310:SF42">
    <property type="entry name" value="BIFUNCTIONAL AAC_APH"/>
    <property type="match status" value="1"/>
</dbReference>
<dbReference type="InterPro" id="IPR011009">
    <property type="entry name" value="Kinase-like_dom_sf"/>
</dbReference>
<keyword evidence="2" id="KW-0808">Transferase</keyword>
<dbReference type="SUPFAM" id="SSF56112">
    <property type="entry name" value="Protein kinase-like (PK-like)"/>
    <property type="match status" value="1"/>
</dbReference>